<organism evidence="4 5">
    <name type="scientific">Cirrhinus mrigala</name>
    <name type="common">Mrigala</name>
    <dbReference type="NCBI Taxonomy" id="683832"/>
    <lineage>
        <taxon>Eukaryota</taxon>
        <taxon>Metazoa</taxon>
        <taxon>Chordata</taxon>
        <taxon>Craniata</taxon>
        <taxon>Vertebrata</taxon>
        <taxon>Euteleostomi</taxon>
        <taxon>Actinopterygii</taxon>
        <taxon>Neopterygii</taxon>
        <taxon>Teleostei</taxon>
        <taxon>Ostariophysi</taxon>
        <taxon>Cypriniformes</taxon>
        <taxon>Cyprinidae</taxon>
        <taxon>Labeoninae</taxon>
        <taxon>Labeonini</taxon>
        <taxon>Cirrhinus</taxon>
    </lineage>
</organism>
<keyword evidence="2" id="KW-0768">Sushi</keyword>
<protein>
    <recommendedName>
        <fullName evidence="3">Sushi domain-containing protein</fullName>
    </recommendedName>
</protein>
<proteinExistence type="predicted"/>
<keyword evidence="1" id="KW-1015">Disulfide bond</keyword>
<dbReference type="Proteomes" id="UP001529510">
    <property type="component" value="Unassembled WGS sequence"/>
</dbReference>
<name>A0ABD0NWX1_CIRMR</name>
<sequence length="58" mass="6232">TPDSPLHGSISSQTGGHLNSLVRWACDRGYRLIGKSTAVCKKTPLGYYAWDAPVPACQ</sequence>
<dbReference type="CDD" id="cd00033">
    <property type="entry name" value="CCP"/>
    <property type="match status" value="1"/>
</dbReference>
<reference evidence="4 5" key="1">
    <citation type="submission" date="2024-05" db="EMBL/GenBank/DDBJ databases">
        <title>Genome sequencing and assembly of Indian major carp, Cirrhinus mrigala (Hamilton, 1822).</title>
        <authorList>
            <person name="Mohindra V."/>
            <person name="Chowdhury L.M."/>
            <person name="Lal K."/>
            <person name="Jena J.K."/>
        </authorList>
    </citation>
    <scope>NUCLEOTIDE SEQUENCE [LARGE SCALE GENOMIC DNA]</scope>
    <source>
        <strain evidence="4">CM1030</strain>
        <tissue evidence="4">Blood</tissue>
    </source>
</reference>
<feature type="domain" description="Sushi" evidence="3">
    <location>
        <begin position="1"/>
        <end position="58"/>
    </location>
</feature>
<comment type="caution">
    <text evidence="4">The sequence shown here is derived from an EMBL/GenBank/DDBJ whole genome shotgun (WGS) entry which is preliminary data.</text>
</comment>
<evidence type="ECO:0000259" key="3">
    <source>
        <dbReference type="PROSITE" id="PS50923"/>
    </source>
</evidence>
<dbReference type="InterPro" id="IPR035976">
    <property type="entry name" value="Sushi/SCR/CCP_sf"/>
</dbReference>
<evidence type="ECO:0000313" key="5">
    <source>
        <dbReference type="Proteomes" id="UP001529510"/>
    </source>
</evidence>
<dbReference type="AlphaFoldDB" id="A0ABD0NWX1"/>
<evidence type="ECO:0000256" key="2">
    <source>
        <dbReference type="PROSITE-ProRule" id="PRU00302"/>
    </source>
</evidence>
<dbReference type="SMART" id="SM00032">
    <property type="entry name" value="CCP"/>
    <property type="match status" value="1"/>
</dbReference>
<dbReference type="SUPFAM" id="SSF57535">
    <property type="entry name" value="Complement control module/SCR domain"/>
    <property type="match status" value="1"/>
</dbReference>
<dbReference type="EMBL" id="JAMKFB020000019">
    <property type="protein sequence ID" value="KAL0166379.1"/>
    <property type="molecule type" value="Genomic_DNA"/>
</dbReference>
<evidence type="ECO:0000256" key="1">
    <source>
        <dbReference type="ARBA" id="ARBA00023157"/>
    </source>
</evidence>
<accession>A0ABD0NWX1</accession>
<gene>
    <name evidence="4" type="ORF">M9458_038223</name>
</gene>
<feature type="non-terminal residue" evidence="4">
    <location>
        <position position="58"/>
    </location>
</feature>
<dbReference type="Pfam" id="PF00084">
    <property type="entry name" value="Sushi"/>
    <property type="match status" value="1"/>
</dbReference>
<comment type="caution">
    <text evidence="2">Lacks conserved residue(s) required for the propagation of feature annotation.</text>
</comment>
<dbReference type="PROSITE" id="PS50923">
    <property type="entry name" value="SUSHI"/>
    <property type="match status" value="1"/>
</dbReference>
<evidence type="ECO:0000313" key="4">
    <source>
        <dbReference type="EMBL" id="KAL0166379.1"/>
    </source>
</evidence>
<keyword evidence="5" id="KW-1185">Reference proteome</keyword>
<feature type="non-terminal residue" evidence="4">
    <location>
        <position position="1"/>
    </location>
</feature>
<dbReference type="InterPro" id="IPR000436">
    <property type="entry name" value="Sushi_SCR_CCP_dom"/>
</dbReference>
<dbReference type="Gene3D" id="2.10.70.10">
    <property type="entry name" value="Complement Module, domain 1"/>
    <property type="match status" value="1"/>
</dbReference>